<reference evidence="2 3" key="1">
    <citation type="submission" date="2020-07" db="EMBL/GenBank/DDBJ databases">
        <title>Comparative genomics of pyrophilous fungi reveals a link between fire events and developmental genes.</title>
        <authorList>
            <consortium name="DOE Joint Genome Institute"/>
            <person name="Steindorff A.S."/>
            <person name="Carver A."/>
            <person name="Calhoun S."/>
            <person name="Stillman K."/>
            <person name="Liu H."/>
            <person name="Lipzen A."/>
            <person name="Pangilinan J."/>
            <person name="Labutti K."/>
            <person name="Bruns T.D."/>
            <person name="Grigoriev I.V."/>
        </authorList>
    </citation>
    <scope>NUCLEOTIDE SEQUENCE [LARGE SCALE GENOMIC DNA]</scope>
    <source>
        <strain evidence="2 3">CBS 144469</strain>
    </source>
</reference>
<proteinExistence type="predicted"/>
<evidence type="ECO:0000256" key="1">
    <source>
        <dbReference type="SAM" id="MobiDB-lite"/>
    </source>
</evidence>
<name>A0A8H6HCR5_9AGAR</name>
<dbReference type="EMBL" id="JACGCI010000135">
    <property type="protein sequence ID" value="KAF6743797.1"/>
    <property type="molecule type" value="Genomic_DNA"/>
</dbReference>
<sequence length="317" mass="35024">MPGIQATPLRPLRLSNSRRAFRSTPSPPHSMAYPAIPPFPPTTLSSLRFLPPSHHLQQSRLLQAAFEDAEQLRDLQLGGTCSTRFRPLHPVWELRPALPLQLPVHHFLPHPFSVNALALWGLPTLNLLLRRSPERGLRLASLGVPLCSGNMLFPSLPFSSLLPRSTLQATLHLMQASSPPPPKNLQRPSPLGSSHSRPLPPAPLRLRLSRYEWARVQRSSRPQTEAITRRELRTQIHLAGLTINAVALAVGIYGGQIEATRLASFQGTANPRRRKDGDIPSRSAGLVAIVHIYVGTPKTPPIDFSVPTDRSDHRGFT</sequence>
<evidence type="ECO:0000313" key="2">
    <source>
        <dbReference type="EMBL" id="KAF6743797.1"/>
    </source>
</evidence>
<dbReference type="Proteomes" id="UP000521943">
    <property type="component" value="Unassembled WGS sequence"/>
</dbReference>
<accession>A0A8H6HCR5</accession>
<evidence type="ECO:0000313" key="3">
    <source>
        <dbReference type="Proteomes" id="UP000521943"/>
    </source>
</evidence>
<organism evidence="2 3">
    <name type="scientific">Ephemerocybe angulata</name>
    <dbReference type="NCBI Taxonomy" id="980116"/>
    <lineage>
        <taxon>Eukaryota</taxon>
        <taxon>Fungi</taxon>
        <taxon>Dikarya</taxon>
        <taxon>Basidiomycota</taxon>
        <taxon>Agaricomycotina</taxon>
        <taxon>Agaricomycetes</taxon>
        <taxon>Agaricomycetidae</taxon>
        <taxon>Agaricales</taxon>
        <taxon>Agaricineae</taxon>
        <taxon>Psathyrellaceae</taxon>
        <taxon>Ephemerocybe</taxon>
    </lineage>
</organism>
<feature type="region of interest" description="Disordered" evidence="1">
    <location>
        <begin position="175"/>
        <end position="202"/>
    </location>
</feature>
<protein>
    <submittedName>
        <fullName evidence="2">Uncharacterized protein</fullName>
    </submittedName>
</protein>
<gene>
    <name evidence="2" type="ORF">DFP72DRAFT_110380</name>
</gene>
<comment type="caution">
    <text evidence="2">The sequence shown here is derived from an EMBL/GenBank/DDBJ whole genome shotgun (WGS) entry which is preliminary data.</text>
</comment>
<dbReference type="AlphaFoldDB" id="A0A8H6HCR5"/>
<keyword evidence="3" id="KW-1185">Reference proteome</keyword>